<feature type="transmembrane region" description="Helical" evidence="7">
    <location>
        <begin position="109"/>
        <end position="127"/>
    </location>
</feature>
<evidence type="ECO:0000256" key="2">
    <source>
        <dbReference type="ARBA" id="ARBA00022448"/>
    </source>
</evidence>
<evidence type="ECO:0000256" key="4">
    <source>
        <dbReference type="ARBA" id="ARBA00022989"/>
    </source>
</evidence>
<evidence type="ECO:0000313" key="9">
    <source>
        <dbReference type="EMBL" id="QFR37078.1"/>
    </source>
</evidence>
<evidence type="ECO:0000256" key="3">
    <source>
        <dbReference type="ARBA" id="ARBA00022692"/>
    </source>
</evidence>
<dbReference type="SUPFAM" id="SSF103473">
    <property type="entry name" value="MFS general substrate transporter"/>
    <property type="match status" value="1"/>
</dbReference>
<feature type="transmembrane region" description="Helical" evidence="7">
    <location>
        <begin position="276"/>
        <end position="295"/>
    </location>
</feature>
<comment type="subcellular location">
    <subcellularLocation>
        <location evidence="1">Membrane</location>
        <topology evidence="1">Multi-pass membrane protein</topology>
    </subcellularLocation>
</comment>
<feature type="transmembrane region" description="Helical" evidence="7">
    <location>
        <begin position="315"/>
        <end position="337"/>
    </location>
</feature>
<feature type="transmembrane region" description="Helical" evidence="7">
    <location>
        <begin position="42"/>
        <end position="62"/>
    </location>
</feature>
<protein>
    <submittedName>
        <fullName evidence="9">MFS transporter</fullName>
    </submittedName>
</protein>
<evidence type="ECO:0000256" key="5">
    <source>
        <dbReference type="ARBA" id="ARBA00023136"/>
    </source>
</evidence>
<keyword evidence="5 7" id="KW-0472">Membrane</keyword>
<dbReference type="InterPro" id="IPR011701">
    <property type="entry name" value="MFS"/>
</dbReference>
<dbReference type="Pfam" id="PF07690">
    <property type="entry name" value="MFS_1"/>
    <property type="match status" value="1"/>
</dbReference>
<keyword evidence="4 7" id="KW-1133">Transmembrane helix</keyword>
<feature type="transmembrane region" description="Helical" evidence="7">
    <location>
        <begin position="198"/>
        <end position="218"/>
    </location>
</feature>
<keyword evidence="3 7" id="KW-0812">Transmembrane</keyword>
<dbReference type="GO" id="GO:0005886">
    <property type="term" value="C:plasma membrane"/>
    <property type="evidence" value="ECO:0007669"/>
    <property type="project" value="UniProtKB-ARBA"/>
</dbReference>
<accession>A0A5P8N8E4</accession>
<dbReference type="EMBL" id="MK890573">
    <property type="protein sequence ID" value="QFR37078.1"/>
    <property type="molecule type" value="Genomic_DNA"/>
</dbReference>
<feature type="transmembrane region" description="Helical" evidence="7">
    <location>
        <begin position="441"/>
        <end position="458"/>
    </location>
</feature>
<feature type="domain" description="Major facilitator superfamily (MFS) profile" evidence="8">
    <location>
        <begin position="44"/>
        <end position="490"/>
    </location>
</feature>
<proteinExistence type="inferred from homology"/>
<evidence type="ECO:0000256" key="1">
    <source>
        <dbReference type="ARBA" id="ARBA00004141"/>
    </source>
</evidence>
<dbReference type="InterPro" id="IPR020846">
    <property type="entry name" value="MFS_dom"/>
</dbReference>
<feature type="transmembrane region" description="Helical" evidence="7">
    <location>
        <begin position="168"/>
        <end position="192"/>
    </location>
</feature>
<dbReference type="PROSITE" id="PS50850">
    <property type="entry name" value="MFS"/>
    <property type="match status" value="1"/>
</dbReference>
<dbReference type="Gene3D" id="1.20.1250.20">
    <property type="entry name" value="MFS general substrate transporter like domains"/>
    <property type="match status" value="1"/>
</dbReference>
<name>A0A5P8N8E4_9ASCO</name>
<dbReference type="PANTHER" id="PTHR23502:SF51">
    <property type="entry name" value="QUINIDINE RESISTANCE PROTEIN 1-RELATED"/>
    <property type="match status" value="1"/>
</dbReference>
<evidence type="ECO:0000256" key="7">
    <source>
        <dbReference type="SAM" id="Phobius"/>
    </source>
</evidence>
<sequence length="509" mass="55445">MESSEELHSLKKKEDPLENPMITTHTHVDEPPYTVLSQTEKYLLVILSASVSIWSSFGAPIYYPALQVLKKQFNVSEELVNVSVVVYLAFQGISPTIFGGLADVYGRRPVLLLCLTIFIVASIVIAVTDSYALLLVFRIIQASGVAPTVAVCSGMVGDFTQRFERGGFIGIQSGLTLLGQAFGALIGAGLVAGFDWRAIFWFLAIGSGTTLVFISFILPETKRAIVGNGSVIPKRIINRAPLLSIGTIKRRWSLESPALSTLEPMNKTDYLAPFKILILPEIALCLLNGAIHFGIWTMLLTSLTNELTKTYNYEVITVGLCYLPGGIGGLTGSVLSGRILDWVYRRRFASYQDKVNKGIISPMIPFNIVQARVLVIFPYTVVTDGFTIMFGWCLSKHVHIATVLVSEFFICMGCIAMISINMVLLIDLYPSKGSAASSSVNLTRCLCGALFVAVLTTMNDSLTVGGTFTLMAGLGVMSTVLLLVPMKYGLKWSMARKAKEDSKKEIAAL</sequence>
<reference evidence="9" key="1">
    <citation type="journal article" date="2019" name="Front. Microbiol.">
        <title>An Overview of Genes From Cyberlindnera americana, a Symbiont Yeast Isolated From the Gut of the Bark Beetle Dendroctonus rhizophagus (Curculionidae: Scolytinae), Involved in the Detoxification Process Using Genome and Transcriptome Data.</title>
        <authorList>
            <person name="Soto-Robles L.V."/>
            <person name="Torres-Banda V."/>
            <person name="Rivera-Orduna F.N."/>
            <person name="Curiel-Quesada E."/>
            <person name="Hidalgo-Lara M.E."/>
            <person name="Zuniga G."/>
        </authorList>
    </citation>
    <scope>NUCLEOTIDE SEQUENCE</scope>
    <source>
        <strain evidence="9">ChDrAdgY46</strain>
    </source>
</reference>
<gene>
    <name evidence="9" type="ORF">g1510</name>
</gene>
<organism evidence="9">
    <name type="scientific">Cyberlindnera americana</name>
    <dbReference type="NCBI Taxonomy" id="36016"/>
    <lineage>
        <taxon>Eukaryota</taxon>
        <taxon>Fungi</taxon>
        <taxon>Dikarya</taxon>
        <taxon>Ascomycota</taxon>
        <taxon>Saccharomycotina</taxon>
        <taxon>Saccharomycetes</taxon>
        <taxon>Phaffomycetales</taxon>
        <taxon>Phaffomycetaceae</taxon>
        <taxon>Cyberlindnera</taxon>
    </lineage>
</organism>
<feature type="transmembrane region" description="Helical" evidence="7">
    <location>
        <begin position="464"/>
        <end position="484"/>
    </location>
</feature>
<feature type="transmembrane region" description="Helical" evidence="7">
    <location>
        <begin position="398"/>
        <end position="429"/>
    </location>
</feature>
<keyword evidence="2" id="KW-0813">Transport</keyword>
<evidence type="ECO:0000256" key="6">
    <source>
        <dbReference type="ARBA" id="ARBA00038347"/>
    </source>
</evidence>
<evidence type="ECO:0000259" key="8">
    <source>
        <dbReference type="PROSITE" id="PS50850"/>
    </source>
</evidence>
<dbReference type="InterPro" id="IPR036259">
    <property type="entry name" value="MFS_trans_sf"/>
</dbReference>
<comment type="similarity">
    <text evidence="6">Belongs to the major facilitator superfamily. CAR1 family.</text>
</comment>
<feature type="transmembrane region" description="Helical" evidence="7">
    <location>
        <begin position="373"/>
        <end position="392"/>
    </location>
</feature>
<dbReference type="PANTHER" id="PTHR23502">
    <property type="entry name" value="MAJOR FACILITATOR SUPERFAMILY"/>
    <property type="match status" value="1"/>
</dbReference>
<feature type="transmembrane region" description="Helical" evidence="7">
    <location>
        <begin position="82"/>
        <end position="102"/>
    </location>
</feature>
<dbReference type="AlphaFoldDB" id="A0A5P8N8E4"/>
<dbReference type="GO" id="GO:0022857">
    <property type="term" value="F:transmembrane transporter activity"/>
    <property type="evidence" value="ECO:0007669"/>
    <property type="project" value="InterPro"/>
</dbReference>
<feature type="transmembrane region" description="Helical" evidence="7">
    <location>
        <begin position="133"/>
        <end position="156"/>
    </location>
</feature>